<proteinExistence type="inferred from homology"/>
<dbReference type="GO" id="GO:0044780">
    <property type="term" value="P:bacterial-type flagellum assembly"/>
    <property type="evidence" value="ECO:0007669"/>
    <property type="project" value="InterPro"/>
</dbReference>
<dbReference type="KEGG" id="nre:BES08_12275"/>
<dbReference type="GO" id="GO:0009425">
    <property type="term" value="C:bacterial-type flagellum basal body"/>
    <property type="evidence" value="ECO:0007669"/>
    <property type="project" value="UniProtKB-SubCell"/>
</dbReference>
<accession>A0A1D8A5R0</accession>
<dbReference type="AlphaFoldDB" id="A0A1D8A5R0"/>
<keyword evidence="6" id="KW-0975">Bacterial flagellum</keyword>
<dbReference type="Pfam" id="PF00460">
    <property type="entry name" value="Flg_bb_rod"/>
    <property type="match status" value="1"/>
</dbReference>
<gene>
    <name evidence="10" type="ORF">BES08_12275</name>
</gene>
<dbReference type="InterPro" id="IPR001444">
    <property type="entry name" value="Flag_bb_rod_N"/>
</dbReference>
<keyword evidence="5" id="KW-0964">Secreted</keyword>
<organism evidence="10 11">
    <name type="scientific">Novosphingobium resinovorum</name>
    <dbReference type="NCBI Taxonomy" id="158500"/>
    <lineage>
        <taxon>Bacteria</taxon>
        <taxon>Pseudomonadati</taxon>
        <taxon>Pseudomonadota</taxon>
        <taxon>Alphaproteobacteria</taxon>
        <taxon>Sphingomonadales</taxon>
        <taxon>Sphingomonadaceae</taxon>
        <taxon>Novosphingobium</taxon>
    </lineage>
</organism>
<dbReference type="GO" id="GO:0005198">
    <property type="term" value="F:structural molecule activity"/>
    <property type="evidence" value="ECO:0007669"/>
    <property type="project" value="InterPro"/>
</dbReference>
<dbReference type="OrthoDB" id="7181295at2"/>
<dbReference type="InterPro" id="IPR010930">
    <property type="entry name" value="Flg_bb/hook_C_dom"/>
</dbReference>
<dbReference type="InterPro" id="IPR002371">
    <property type="entry name" value="FlgK"/>
</dbReference>
<evidence type="ECO:0000259" key="9">
    <source>
        <dbReference type="Pfam" id="PF22638"/>
    </source>
</evidence>
<protein>
    <recommendedName>
        <fullName evidence="4">Flagellar hook-associated protein 1</fullName>
    </recommendedName>
</protein>
<dbReference type="Pfam" id="PF06429">
    <property type="entry name" value="Flg_bbr_C"/>
    <property type="match status" value="1"/>
</dbReference>
<reference evidence="11" key="1">
    <citation type="journal article" date="2017" name="J. Biotechnol.">
        <title>Complete genome sequence of Novosphingobium resinovorum SA1, a versatile xenobiotic-degrading bacterium capable of utilizing sulfanilic acid.</title>
        <authorList>
            <person name="Hegedus B."/>
            <person name="Kos P.B."/>
            <person name="Balint B."/>
            <person name="Maroti G."/>
            <person name="Gan H.M."/>
            <person name="Perei K."/>
            <person name="Rakhely G."/>
        </authorList>
    </citation>
    <scope>NUCLEOTIDE SEQUENCE [LARGE SCALE GENOMIC DNA]</scope>
    <source>
        <strain evidence="11">SA1</strain>
    </source>
</reference>
<dbReference type="GO" id="GO:0005576">
    <property type="term" value="C:extracellular region"/>
    <property type="evidence" value="ECO:0007669"/>
    <property type="project" value="UniProtKB-SubCell"/>
</dbReference>
<keyword evidence="10" id="KW-0969">Cilium</keyword>
<dbReference type="InterPro" id="IPR053927">
    <property type="entry name" value="FlgK_helical"/>
</dbReference>
<feature type="domain" description="Flagellar basal body rod protein N-terminal" evidence="7">
    <location>
        <begin position="9"/>
        <end position="36"/>
    </location>
</feature>
<sequence>MSINSILSSAISGLSASQAGMQVVSTNIANVGTVGYARQTVSQSASVAAGQVNGVVVGEPSRVADKFLENAVYKRAGTAGRAEAAANYLDRLQSLLGSPSSASGLTARLSAIASSVSQVTGLQGSAESVALFTGNVDDTIDTLQGLQSDVTNLRADVESEVSDTVDRVNVLLQKIHGLNADVSRLQGLGLSTSGPADERMSALQELSGLVEVSVREQPDGRVTIDTASGQVLLDKRLRQLSYADQGATTAQTSYSAIDIRFASDNGTMQASTGETIASTAVGGKLGGLLDMRDRVLPGFSEQLGQLFTGLAQTLNAVSNAGTTLPAPQTLTGQANGLVGSDRLGFTGKATFAVVSSDGTMVAKTTVDFGALPANATVDDAVAAINAGLSPAATASFKDGVLSISAASSANGVAIAQDAEAPSDRAGVGFSQFFGLNNLVRSGTSGLVPSGFTASDPTGFTAGETTRLVLRDSSGKILTSQTLTAADGDTWGDVISQLNGGDLAKYGSFALDDTGRVAFTPKVGNSGATIEVPVDSTDRYGTGLSFSALSGLTGAASGLSTAQVSADMLNDTSRVPLAQLQTGAAVGEKAIGAGDIRNATAFVDALAGSANFGKDGKATVTAFANRLLGNVGAQAALAKTTYDDASARLTDAATRRDSYSGVNIDEELAQMVVLQNSYSAAARVISTASQMYDALLNMV</sequence>
<dbReference type="PANTHER" id="PTHR30033:SF2">
    <property type="entry name" value="FLAGELLAR HOOK PROTEIN"/>
    <property type="match status" value="1"/>
</dbReference>
<dbReference type="RefSeq" id="WP_069708459.1">
    <property type="nucleotide sequence ID" value="NZ_CP017075.1"/>
</dbReference>
<name>A0A1D8A5R0_9SPHN</name>
<evidence type="ECO:0000313" key="11">
    <source>
        <dbReference type="Proteomes" id="UP000094626"/>
    </source>
</evidence>
<dbReference type="Pfam" id="PF22638">
    <property type="entry name" value="FlgK_D1"/>
    <property type="match status" value="1"/>
</dbReference>
<dbReference type="PANTHER" id="PTHR30033">
    <property type="entry name" value="FLAGELLAR HOOK-ASSOCIATED PROTEIN 1"/>
    <property type="match status" value="1"/>
</dbReference>
<evidence type="ECO:0000256" key="4">
    <source>
        <dbReference type="ARBA" id="ARBA00016244"/>
    </source>
</evidence>
<dbReference type="Proteomes" id="UP000094626">
    <property type="component" value="Chromosome"/>
</dbReference>
<feature type="domain" description="Flagellar basal-body/hook protein C-terminal" evidence="8">
    <location>
        <begin position="658"/>
        <end position="697"/>
    </location>
</feature>
<evidence type="ECO:0000259" key="7">
    <source>
        <dbReference type="Pfam" id="PF00460"/>
    </source>
</evidence>
<dbReference type="SUPFAM" id="SSF64518">
    <property type="entry name" value="Phase 1 flagellin"/>
    <property type="match status" value="1"/>
</dbReference>
<feature type="domain" description="Flagellar hook-associated protein FlgK helical" evidence="9">
    <location>
        <begin position="89"/>
        <end position="324"/>
    </location>
</feature>
<evidence type="ECO:0000259" key="8">
    <source>
        <dbReference type="Pfam" id="PF06429"/>
    </source>
</evidence>
<keyword evidence="10" id="KW-0282">Flagellum</keyword>
<evidence type="ECO:0000256" key="6">
    <source>
        <dbReference type="ARBA" id="ARBA00023143"/>
    </source>
</evidence>
<dbReference type="EMBL" id="CP017075">
    <property type="protein sequence ID" value="AOR77441.1"/>
    <property type="molecule type" value="Genomic_DNA"/>
</dbReference>
<evidence type="ECO:0000256" key="1">
    <source>
        <dbReference type="ARBA" id="ARBA00004117"/>
    </source>
</evidence>
<keyword evidence="11" id="KW-1185">Reference proteome</keyword>
<evidence type="ECO:0000256" key="5">
    <source>
        <dbReference type="ARBA" id="ARBA00022525"/>
    </source>
</evidence>
<evidence type="ECO:0000313" key="10">
    <source>
        <dbReference type="EMBL" id="AOR77441.1"/>
    </source>
</evidence>
<evidence type="ECO:0000256" key="2">
    <source>
        <dbReference type="ARBA" id="ARBA00004613"/>
    </source>
</evidence>
<comment type="similarity">
    <text evidence="3">Belongs to the flagella basal body rod proteins family.</text>
</comment>
<dbReference type="NCBIfam" id="TIGR02492">
    <property type="entry name" value="flgK_ends"/>
    <property type="match status" value="1"/>
</dbReference>
<keyword evidence="10" id="KW-0966">Cell projection</keyword>
<dbReference type="GO" id="GO:0009424">
    <property type="term" value="C:bacterial-type flagellum hook"/>
    <property type="evidence" value="ECO:0007669"/>
    <property type="project" value="InterPro"/>
</dbReference>
<evidence type="ECO:0000256" key="3">
    <source>
        <dbReference type="ARBA" id="ARBA00009677"/>
    </source>
</evidence>
<comment type="subcellular location">
    <subcellularLocation>
        <location evidence="1">Bacterial flagellum basal body</location>
    </subcellularLocation>
    <subcellularLocation>
        <location evidence="2">Secreted</location>
    </subcellularLocation>
</comment>